<feature type="compositionally biased region" description="Acidic residues" evidence="4">
    <location>
        <begin position="730"/>
        <end position="770"/>
    </location>
</feature>
<dbReference type="InterPro" id="IPR016024">
    <property type="entry name" value="ARM-type_fold"/>
</dbReference>
<gene>
    <name evidence="5" type="ORF">K461DRAFT_290175</name>
</gene>
<sequence>MGTKRRRDQIDDPSPHKPSGSTDGAPARKKQLAYTEDDAKLAQLYNGLAEDVKATRLQAARDILKIVEEADQDRVEKICQRLIRGLCSNRKAARLGYVIVLTEVFFKDCPRHSSADDFKQWLRKTVANIETCTVPPANGSNQERKDYQLGRCLAFRSLIQSKIFTSSDATQGLHGFKFLLGSIFTLYKEAAALRPECGATANSILSAQANPSPDFAVALLQAYQHHGLAKSPEGLAAWLDAQLAFNEIDFPTDVWRNNDPLDPKERSALIPILRDNNSETSGENGNVNKAGNGNAQRVPCSAWNAVLKSLWARSTEDNSSTFFGQFWTEVVNDGFFSTKASIERKAIGLQIVQSAIATAPHIVLNQIFSPNVLRSIINQRASTGNNLYVASQAPLSTLVGRTKADQQAVKPVVQALIGTAGLSNFDRLTRTKTLEDILSNAPVSDAAEILAIISGNVRQPKTSDHLDADASRRSTADLLLTFARRQGAVQTQAEADCNNAQKFPWLSILEVTSEFAYLKRKTDGDDAIPKKIREIFQARTTSILTFTMESKLDPEFDHAWQVIDFIDRAIQSGKCRLALEADDAIHRVLSTSLGRTREVRTQESKASLDSKPLLRAFKLLFALSVLQVYNGEPDAVSILEELEECYKMWSKNQNSSSTIIEILLGFVSKPSALFRKLAENVFAAIADQVGEDGILSLLDILDKPENLSGQRELFENAEELEADAANGLEDGSESDEESSSEGEDEDKDDDAADDDDDASDVEVVDMDGVDDSVSSSDSGDGSSNESGGDSDDESAVGADDELTAFEAKLAQTLGTSKHAGNGDDGSDTSDESDMDDEQMMALDGHLTTIFKERTKQSNKKKESKDAKGTVVNFKNRVLDLLTIYVRECYQSPLVLDLIQPLLKLSRTTQTKAISERAFTILKLLFDTCTKHKAWPDQPSNELFDSLDDVQAELRLSTSKIHASAASRSSLYLVKLLVSKDKAHYARIADMYATLQKEWFSTPTSKIPASIFTEWTSWTLNSRK</sequence>
<feature type="compositionally biased region" description="Low complexity" evidence="4">
    <location>
        <begin position="771"/>
        <end position="787"/>
    </location>
</feature>
<dbReference type="PANTHER" id="PTHR13213">
    <property type="entry name" value="MYB-BINDING PROTEIN 1A FAMILY MEMBER"/>
    <property type="match status" value="1"/>
</dbReference>
<dbReference type="PANTHER" id="PTHR13213:SF2">
    <property type="entry name" value="MYB-BINDING PROTEIN 1A"/>
    <property type="match status" value="1"/>
</dbReference>
<dbReference type="Pfam" id="PF04931">
    <property type="entry name" value="DNA_pol_phi"/>
    <property type="match status" value="2"/>
</dbReference>
<feature type="region of interest" description="Disordered" evidence="4">
    <location>
        <begin position="1"/>
        <end position="31"/>
    </location>
</feature>
<dbReference type="Proteomes" id="UP000799439">
    <property type="component" value="Unassembled WGS sequence"/>
</dbReference>
<evidence type="ECO:0000256" key="3">
    <source>
        <dbReference type="ARBA" id="ARBA00023242"/>
    </source>
</evidence>
<evidence type="ECO:0000313" key="6">
    <source>
        <dbReference type="Proteomes" id="UP000799439"/>
    </source>
</evidence>
<protein>
    <recommendedName>
        <fullName evidence="7">DNA polymerase V</fullName>
    </recommendedName>
</protein>
<dbReference type="AlphaFoldDB" id="A0A9P4JF80"/>
<name>A0A9P4JF80_9PEZI</name>
<comment type="subcellular location">
    <subcellularLocation>
        <location evidence="1">Nucleus</location>
    </subcellularLocation>
</comment>
<feature type="compositionally biased region" description="Acidic residues" evidence="4">
    <location>
        <begin position="824"/>
        <end position="834"/>
    </location>
</feature>
<comment type="similarity">
    <text evidence="2">Belongs to the MYBBP1A family.</text>
</comment>
<evidence type="ECO:0000313" key="5">
    <source>
        <dbReference type="EMBL" id="KAF2157908.1"/>
    </source>
</evidence>
<accession>A0A9P4JF80</accession>
<feature type="compositionally biased region" description="Low complexity" evidence="4">
    <location>
        <begin position="282"/>
        <end position="294"/>
    </location>
</feature>
<comment type="caution">
    <text evidence="5">The sequence shown here is derived from an EMBL/GenBank/DDBJ whole genome shotgun (WGS) entry which is preliminary data.</text>
</comment>
<keyword evidence="6" id="KW-1185">Reference proteome</keyword>
<feature type="region of interest" description="Disordered" evidence="4">
    <location>
        <begin position="724"/>
        <end position="796"/>
    </location>
</feature>
<dbReference type="GO" id="GO:0005730">
    <property type="term" value="C:nucleolus"/>
    <property type="evidence" value="ECO:0007669"/>
    <property type="project" value="InterPro"/>
</dbReference>
<feature type="region of interest" description="Disordered" evidence="4">
    <location>
        <begin position="813"/>
        <end position="834"/>
    </location>
</feature>
<dbReference type="EMBL" id="ML996081">
    <property type="protein sequence ID" value="KAF2157908.1"/>
    <property type="molecule type" value="Genomic_DNA"/>
</dbReference>
<evidence type="ECO:0000256" key="4">
    <source>
        <dbReference type="SAM" id="MobiDB-lite"/>
    </source>
</evidence>
<keyword evidence="3" id="KW-0539">Nucleus</keyword>
<evidence type="ECO:0000256" key="2">
    <source>
        <dbReference type="ARBA" id="ARBA00006809"/>
    </source>
</evidence>
<dbReference type="InterPro" id="IPR007015">
    <property type="entry name" value="DNA_pol_V/MYBBP1A"/>
</dbReference>
<dbReference type="GO" id="GO:0000182">
    <property type="term" value="F:rDNA binding"/>
    <property type="evidence" value="ECO:0007669"/>
    <property type="project" value="TreeGrafter"/>
</dbReference>
<dbReference type="OrthoDB" id="342531at2759"/>
<dbReference type="GO" id="GO:0006355">
    <property type="term" value="P:regulation of DNA-templated transcription"/>
    <property type="evidence" value="ECO:0007669"/>
    <property type="project" value="InterPro"/>
</dbReference>
<evidence type="ECO:0000256" key="1">
    <source>
        <dbReference type="ARBA" id="ARBA00004123"/>
    </source>
</evidence>
<reference evidence="5" key="1">
    <citation type="journal article" date="2020" name="Stud. Mycol.">
        <title>101 Dothideomycetes genomes: a test case for predicting lifestyles and emergence of pathogens.</title>
        <authorList>
            <person name="Haridas S."/>
            <person name="Albert R."/>
            <person name="Binder M."/>
            <person name="Bloem J."/>
            <person name="Labutti K."/>
            <person name="Salamov A."/>
            <person name="Andreopoulos B."/>
            <person name="Baker S."/>
            <person name="Barry K."/>
            <person name="Bills G."/>
            <person name="Bluhm B."/>
            <person name="Cannon C."/>
            <person name="Castanera R."/>
            <person name="Culley D."/>
            <person name="Daum C."/>
            <person name="Ezra D."/>
            <person name="Gonzalez J."/>
            <person name="Henrissat B."/>
            <person name="Kuo A."/>
            <person name="Liang C."/>
            <person name="Lipzen A."/>
            <person name="Lutzoni F."/>
            <person name="Magnuson J."/>
            <person name="Mondo S."/>
            <person name="Nolan M."/>
            <person name="Ohm R."/>
            <person name="Pangilinan J."/>
            <person name="Park H.-J."/>
            <person name="Ramirez L."/>
            <person name="Alfaro M."/>
            <person name="Sun H."/>
            <person name="Tritt A."/>
            <person name="Yoshinaga Y."/>
            <person name="Zwiers L.-H."/>
            <person name="Turgeon B."/>
            <person name="Goodwin S."/>
            <person name="Spatafora J."/>
            <person name="Crous P."/>
            <person name="Grigoriev I."/>
        </authorList>
    </citation>
    <scope>NUCLEOTIDE SEQUENCE</scope>
    <source>
        <strain evidence="5">CBS 260.36</strain>
    </source>
</reference>
<dbReference type="SUPFAM" id="SSF48371">
    <property type="entry name" value="ARM repeat"/>
    <property type="match status" value="1"/>
</dbReference>
<feature type="region of interest" description="Disordered" evidence="4">
    <location>
        <begin position="274"/>
        <end position="294"/>
    </location>
</feature>
<evidence type="ECO:0008006" key="7">
    <source>
        <dbReference type="Google" id="ProtNLM"/>
    </source>
</evidence>
<proteinExistence type="inferred from homology"/>
<organism evidence="5 6">
    <name type="scientific">Myriangium duriaei CBS 260.36</name>
    <dbReference type="NCBI Taxonomy" id="1168546"/>
    <lineage>
        <taxon>Eukaryota</taxon>
        <taxon>Fungi</taxon>
        <taxon>Dikarya</taxon>
        <taxon>Ascomycota</taxon>
        <taxon>Pezizomycotina</taxon>
        <taxon>Dothideomycetes</taxon>
        <taxon>Dothideomycetidae</taxon>
        <taxon>Myriangiales</taxon>
        <taxon>Myriangiaceae</taxon>
        <taxon>Myriangium</taxon>
    </lineage>
</organism>